<reference evidence="2" key="1">
    <citation type="journal article" date="2014" name="Soil Biol. Biochem.">
        <title>Structure and function of bacterial communities in ageing soils: Insights from the Mendocino ecological staircase.</title>
        <authorList>
            <person name="Uroz S."/>
            <person name="Tech J.J."/>
            <person name="Sawaya N.A."/>
            <person name="Frey-Klett P."/>
            <person name="Leveau J.H.J."/>
        </authorList>
    </citation>
    <scope>NUCLEOTIDE SEQUENCE [LARGE SCALE GENOMIC DNA]</scope>
    <source>
        <strain evidence="2">Cal35</strain>
    </source>
</reference>
<evidence type="ECO:0000313" key="1">
    <source>
        <dbReference type="EMBL" id="AIY43501.1"/>
    </source>
</evidence>
<protein>
    <submittedName>
        <fullName evidence="1">Uncharacterized protein</fullName>
    </submittedName>
</protein>
<dbReference type="Proteomes" id="UP000030302">
    <property type="component" value="Chromosome"/>
</dbReference>
<sequence length="71" mass="8148">MGVILILRNSNSSQNSDNRNNDHQFDQGKTALCALNHFHRFHLFLQLIKGGFTAQDIQQCLCQLKIAFFKV</sequence>
<gene>
    <name evidence="1" type="ORF">LT85_4343</name>
</gene>
<proteinExistence type="predicted"/>
<dbReference type="KEGG" id="care:LT85_4343"/>
<name>A0A0A1FG33_9BURK</name>
<accession>A0A0A1FG33</accession>
<dbReference type="HOGENOM" id="CLU_2733044_0_0_4"/>
<dbReference type="EMBL" id="CP009962">
    <property type="protein sequence ID" value="AIY43501.1"/>
    <property type="molecule type" value="Genomic_DNA"/>
</dbReference>
<organism evidence="1 2">
    <name type="scientific">Collimonas arenae</name>
    <dbReference type="NCBI Taxonomy" id="279058"/>
    <lineage>
        <taxon>Bacteria</taxon>
        <taxon>Pseudomonadati</taxon>
        <taxon>Pseudomonadota</taxon>
        <taxon>Betaproteobacteria</taxon>
        <taxon>Burkholderiales</taxon>
        <taxon>Oxalobacteraceae</taxon>
        <taxon>Collimonas</taxon>
    </lineage>
</organism>
<dbReference type="AlphaFoldDB" id="A0A0A1FG33"/>
<keyword evidence="2" id="KW-1185">Reference proteome</keyword>
<evidence type="ECO:0000313" key="2">
    <source>
        <dbReference type="Proteomes" id="UP000030302"/>
    </source>
</evidence>